<dbReference type="AlphaFoldDB" id="A0AAE4G8T6"/>
<dbReference type="NCBIfam" id="TIGR02740">
    <property type="entry name" value="TraF-like"/>
    <property type="match status" value="1"/>
</dbReference>
<dbReference type="EMBL" id="JAVRAA010000005">
    <property type="protein sequence ID" value="MDT0337391.1"/>
    <property type="molecule type" value="Genomic_DNA"/>
</dbReference>
<dbReference type="PROSITE" id="PS51257">
    <property type="entry name" value="PROKAR_LIPOPROTEIN"/>
    <property type="match status" value="1"/>
</dbReference>
<evidence type="ECO:0000313" key="3">
    <source>
        <dbReference type="EMBL" id="MDT0337391.1"/>
    </source>
</evidence>
<dbReference type="InterPro" id="IPR039555">
    <property type="entry name" value="TraF/TrbB"/>
</dbReference>
<dbReference type="Pfam" id="PF13728">
    <property type="entry name" value="TraF"/>
    <property type="match status" value="1"/>
</dbReference>
<feature type="chain" id="PRO_5042136017" evidence="2">
    <location>
        <begin position="23"/>
        <end position="313"/>
    </location>
</feature>
<evidence type="ECO:0000256" key="1">
    <source>
        <dbReference type="SAM" id="MobiDB-lite"/>
    </source>
</evidence>
<dbReference type="InterPro" id="IPR036249">
    <property type="entry name" value="Thioredoxin-like_sf"/>
</dbReference>
<keyword evidence="2" id="KW-0732">Signal</keyword>
<protein>
    <submittedName>
        <fullName evidence="3">Conjugal transfer protein TraF</fullName>
    </submittedName>
</protein>
<feature type="region of interest" description="Disordered" evidence="1">
    <location>
        <begin position="49"/>
        <end position="73"/>
    </location>
</feature>
<gene>
    <name evidence="3" type="primary">traF</name>
    <name evidence="3" type="ORF">RJN63_11175</name>
</gene>
<dbReference type="RefSeq" id="WP_284076860.1">
    <property type="nucleotide sequence ID" value="NZ_JAVLSM010000007.1"/>
</dbReference>
<accession>A0AAE4G8T6</accession>
<organism evidence="3">
    <name type="scientific">Herbaspirillum huttiense subsp. nephrolepidis</name>
    <dbReference type="NCBI Taxonomy" id="3075126"/>
    <lineage>
        <taxon>Bacteria</taxon>
        <taxon>Pseudomonadati</taxon>
        <taxon>Pseudomonadota</taxon>
        <taxon>Betaproteobacteria</taxon>
        <taxon>Burkholderiales</taxon>
        <taxon>Oxalobacteraceae</taxon>
        <taxon>Herbaspirillum</taxon>
    </lineage>
</organism>
<comment type="caution">
    <text evidence="3">The sequence shown here is derived from an EMBL/GenBank/DDBJ whole genome shotgun (WGS) entry which is preliminary data.</text>
</comment>
<proteinExistence type="predicted"/>
<reference evidence="3" key="1">
    <citation type="submission" date="2023-02" db="EMBL/GenBank/DDBJ databases">
        <title>Description of Herbaspirillum huttiense subsp. nephrolepsisexaltata and Herbaspirillum huttiense subsp. lycopersicon.</title>
        <authorList>
            <person name="Poudel M."/>
            <person name="Sharma A."/>
            <person name="Goss E."/>
            <person name="Tapia J.H."/>
            <person name="Harmon C.M."/>
            <person name="Jones J.B."/>
        </authorList>
    </citation>
    <scope>NUCLEOTIDE SEQUENCE</scope>
    <source>
        <strain evidence="3">NC40101</strain>
    </source>
</reference>
<name>A0AAE4G8T6_9BURK</name>
<feature type="signal peptide" evidence="2">
    <location>
        <begin position="1"/>
        <end position="22"/>
    </location>
</feature>
<dbReference type="SUPFAM" id="SSF52833">
    <property type="entry name" value="Thioredoxin-like"/>
    <property type="match status" value="1"/>
</dbReference>
<evidence type="ECO:0000256" key="2">
    <source>
        <dbReference type="SAM" id="SignalP"/>
    </source>
</evidence>
<dbReference type="InterPro" id="IPR014111">
    <property type="entry name" value="T4SS_TraF-like"/>
</dbReference>
<sequence>MKNRHHWILFSLLACVCFSTQAQEDEPQERFFDRKAEGWFWYKDPKEATQLPQVPTSPPPPPDSTKAKPKEEKVEAFSVTWLRKNMPKLLDKAIDDPTKENVEAYLYAQRVALDKSQLYAEQARRVVASDPLLDENNRVPLATFAKSFFLRHANNDSREALRYVAQKAGLWLFFDSSCQYCRPQAATIRELASKYGFIAKYISVDGGGLPNIPNFVRDNGHVKLLNLKITPTTVLVVPPNNYYIVSQGMMAEDQLGERILLAADTNNLLTPDLAKKIRTYDRGVLSNDDMKAGASDDPKAWTKYLKERLMGKY</sequence>